<feature type="transmembrane region" description="Helical" evidence="2">
    <location>
        <begin position="12"/>
        <end position="30"/>
    </location>
</feature>
<dbReference type="EMBL" id="JADEWZ010000016">
    <property type="protein sequence ID" value="MBE9116706.1"/>
    <property type="molecule type" value="Genomic_DNA"/>
</dbReference>
<dbReference type="AlphaFoldDB" id="A0A8J7DWW6"/>
<keyword evidence="4" id="KW-1185">Reference proteome</keyword>
<comment type="caution">
    <text evidence="3">The sequence shown here is derived from an EMBL/GenBank/DDBJ whole genome shotgun (WGS) entry which is preliminary data.</text>
</comment>
<evidence type="ECO:0000313" key="3">
    <source>
        <dbReference type="EMBL" id="MBE9116706.1"/>
    </source>
</evidence>
<organism evidence="3 4">
    <name type="scientific">Lusitaniella coriacea LEGE 07157</name>
    <dbReference type="NCBI Taxonomy" id="945747"/>
    <lineage>
        <taxon>Bacteria</taxon>
        <taxon>Bacillati</taxon>
        <taxon>Cyanobacteriota</taxon>
        <taxon>Cyanophyceae</taxon>
        <taxon>Spirulinales</taxon>
        <taxon>Lusitaniellaceae</taxon>
        <taxon>Lusitaniella</taxon>
    </lineage>
</organism>
<evidence type="ECO:0000256" key="1">
    <source>
        <dbReference type="SAM" id="Coils"/>
    </source>
</evidence>
<dbReference type="RefSeq" id="WP_194029792.1">
    <property type="nucleotide sequence ID" value="NZ_JADEWZ010000016.1"/>
</dbReference>
<sequence length="182" mass="21257">MTRHSMHIRNWLKTIEIFTVFGSAIGTIVAAITQEAVYATTPLALAFSLSLFNRQELERRNRRINMDLVQQVQQLSRRIQFIEERLSTHALAPGELNRVTDKIGNHSQEIVNLQQSVSALMMLQNQFSEVNHTVDTLVKQIKDRPELEESYLHDYLIRFKREVENKLIDLDERTEVLLEKQD</sequence>
<keyword evidence="1" id="KW-0175">Coiled coil</keyword>
<proteinExistence type="predicted"/>
<keyword evidence="2" id="KW-1133">Transmembrane helix</keyword>
<accession>A0A8J7DWW6</accession>
<name>A0A8J7DWW6_9CYAN</name>
<evidence type="ECO:0000313" key="4">
    <source>
        <dbReference type="Proteomes" id="UP000654482"/>
    </source>
</evidence>
<keyword evidence="2" id="KW-0472">Membrane</keyword>
<evidence type="ECO:0000256" key="2">
    <source>
        <dbReference type="SAM" id="Phobius"/>
    </source>
</evidence>
<protein>
    <submittedName>
        <fullName evidence="3">Uncharacterized protein</fullName>
    </submittedName>
</protein>
<reference evidence="3" key="1">
    <citation type="submission" date="2020-10" db="EMBL/GenBank/DDBJ databases">
        <authorList>
            <person name="Castelo-Branco R."/>
            <person name="Eusebio N."/>
            <person name="Adriana R."/>
            <person name="Vieira A."/>
            <person name="Brugerolle De Fraissinette N."/>
            <person name="Rezende De Castro R."/>
            <person name="Schneider M.P."/>
            <person name="Vasconcelos V."/>
            <person name="Leao P.N."/>
        </authorList>
    </citation>
    <scope>NUCLEOTIDE SEQUENCE</scope>
    <source>
        <strain evidence="3">LEGE 07157</strain>
    </source>
</reference>
<keyword evidence="2" id="KW-0812">Transmembrane</keyword>
<feature type="coiled-coil region" evidence="1">
    <location>
        <begin position="54"/>
        <end position="116"/>
    </location>
</feature>
<gene>
    <name evidence="3" type="ORF">IQ249_12425</name>
</gene>
<dbReference type="Proteomes" id="UP000654482">
    <property type="component" value="Unassembled WGS sequence"/>
</dbReference>